<name>A0ABN0W4W3_9ACTN</name>
<organism evidence="1 2">
    <name type="scientific">Actinoallomurus spadix</name>
    <dbReference type="NCBI Taxonomy" id="79912"/>
    <lineage>
        <taxon>Bacteria</taxon>
        <taxon>Bacillati</taxon>
        <taxon>Actinomycetota</taxon>
        <taxon>Actinomycetes</taxon>
        <taxon>Streptosporangiales</taxon>
        <taxon>Thermomonosporaceae</taxon>
        <taxon>Actinoallomurus</taxon>
    </lineage>
</organism>
<protein>
    <submittedName>
        <fullName evidence="1">Uncharacterized protein</fullName>
    </submittedName>
</protein>
<gene>
    <name evidence="1" type="ORF">GCM10010151_13880</name>
</gene>
<evidence type="ECO:0000313" key="2">
    <source>
        <dbReference type="Proteomes" id="UP001501822"/>
    </source>
</evidence>
<evidence type="ECO:0000313" key="1">
    <source>
        <dbReference type="EMBL" id="GAA0325172.1"/>
    </source>
</evidence>
<dbReference type="EMBL" id="BAAABM010000007">
    <property type="protein sequence ID" value="GAA0325172.1"/>
    <property type="molecule type" value="Genomic_DNA"/>
</dbReference>
<reference evidence="1 2" key="1">
    <citation type="journal article" date="2019" name="Int. J. Syst. Evol. Microbiol.">
        <title>The Global Catalogue of Microorganisms (GCM) 10K type strain sequencing project: providing services to taxonomists for standard genome sequencing and annotation.</title>
        <authorList>
            <consortium name="The Broad Institute Genomics Platform"/>
            <consortium name="The Broad Institute Genome Sequencing Center for Infectious Disease"/>
            <person name="Wu L."/>
            <person name="Ma J."/>
        </authorList>
    </citation>
    <scope>NUCLEOTIDE SEQUENCE [LARGE SCALE GENOMIC DNA]</scope>
    <source>
        <strain evidence="1 2">JCM 3146</strain>
    </source>
</reference>
<proteinExistence type="predicted"/>
<comment type="caution">
    <text evidence="1">The sequence shown here is derived from an EMBL/GenBank/DDBJ whole genome shotgun (WGS) entry which is preliminary data.</text>
</comment>
<dbReference type="Proteomes" id="UP001501822">
    <property type="component" value="Unassembled WGS sequence"/>
</dbReference>
<sequence length="76" mass="8496">MRDSDSRRLTSAISRRRPTKVVISAGSQAVGLRLKVLDVVTVIEASYPALTSEFWLNPTIQRLTADPRATERRQEG</sequence>
<accession>A0ABN0W4W3</accession>
<keyword evidence="2" id="KW-1185">Reference proteome</keyword>